<dbReference type="PANTHER" id="PTHR11540">
    <property type="entry name" value="MALATE AND LACTATE DEHYDROGENASE"/>
    <property type="match status" value="1"/>
</dbReference>
<evidence type="ECO:0000259" key="13">
    <source>
        <dbReference type="Pfam" id="PF02866"/>
    </source>
</evidence>
<evidence type="ECO:0000256" key="3">
    <source>
        <dbReference type="ARBA" id="ARBA00022532"/>
    </source>
</evidence>
<dbReference type="SUPFAM" id="SSF51735">
    <property type="entry name" value="NAD(P)-binding Rossmann-fold domains"/>
    <property type="match status" value="1"/>
</dbReference>
<feature type="binding site" evidence="8">
    <location>
        <position position="185"/>
    </location>
    <ligand>
        <name>substrate</name>
    </ligand>
</feature>
<comment type="similarity">
    <text evidence="1">Belongs to the LDH/MDH superfamily. MDH type 1 family.</text>
</comment>
<dbReference type="eggNOG" id="KOG1494">
    <property type="taxonomic scope" value="Eukaryota"/>
</dbReference>
<dbReference type="Pfam" id="PF00056">
    <property type="entry name" value="Ldh_1_N"/>
    <property type="match status" value="1"/>
</dbReference>
<feature type="binding site" evidence="8">
    <location>
        <position position="113"/>
    </location>
    <ligand>
        <name>substrate</name>
    </ligand>
</feature>
<dbReference type="InterPro" id="IPR010097">
    <property type="entry name" value="Malate_DH_type1"/>
</dbReference>
<dbReference type="PROSITE" id="PS00068">
    <property type="entry name" value="MDH"/>
    <property type="match status" value="1"/>
</dbReference>
<evidence type="ECO:0000256" key="8">
    <source>
        <dbReference type="PIRSR" id="PIRSR000102-2"/>
    </source>
</evidence>
<dbReference type="SMR" id="B4M1E0"/>
<dbReference type="InParanoid" id="B4M1E0"/>
<dbReference type="HOGENOM" id="CLU_047181_0_1_1"/>
<evidence type="ECO:0000256" key="1">
    <source>
        <dbReference type="ARBA" id="ARBA00008824"/>
    </source>
</evidence>
<evidence type="ECO:0000256" key="11">
    <source>
        <dbReference type="RuleBase" id="RU003405"/>
    </source>
</evidence>
<feature type="domain" description="Lactate/malate dehydrogenase N-terminal" evidence="12">
    <location>
        <begin position="35"/>
        <end position="177"/>
    </location>
</feature>
<dbReference type="GO" id="GO:0006108">
    <property type="term" value="P:malate metabolic process"/>
    <property type="evidence" value="ECO:0007669"/>
    <property type="project" value="InterPro"/>
</dbReference>
<dbReference type="SUPFAM" id="SSF56327">
    <property type="entry name" value="LDH C-terminal domain-like"/>
    <property type="match status" value="1"/>
</dbReference>
<reference evidence="14 15" key="1">
    <citation type="journal article" date="2007" name="Nature">
        <title>Evolution of genes and genomes on the Drosophila phylogeny.</title>
        <authorList>
            <consortium name="Drosophila 12 Genomes Consortium"/>
            <person name="Clark A.G."/>
            <person name="Eisen M.B."/>
            <person name="Smith D.R."/>
            <person name="Bergman C.M."/>
            <person name="Oliver B."/>
            <person name="Markow T.A."/>
            <person name="Kaufman T.C."/>
            <person name="Kellis M."/>
            <person name="Gelbart W."/>
            <person name="Iyer V.N."/>
            <person name="Pollard D.A."/>
            <person name="Sackton T.B."/>
            <person name="Larracuente A.M."/>
            <person name="Singh N.D."/>
            <person name="Abad J.P."/>
            <person name="Abt D.N."/>
            <person name="Adryan B."/>
            <person name="Aguade M."/>
            <person name="Akashi H."/>
            <person name="Anderson W.W."/>
            <person name="Aquadro C.F."/>
            <person name="Ardell D.H."/>
            <person name="Arguello R."/>
            <person name="Artieri C.G."/>
            <person name="Barbash D.A."/>
            <person name="Barker D."/>
            <person name="Barsanti P."/>
            <person name="Batterham P."/>
            <person name="Batzoglou S."/>
            <person name="Begun D."/>
            <person name="Bhutkar A."/>
            <person name="Blanco E."/>
            <person name="Bosak S.A."/>
            <person name="Bradley R.K."/>
            <person name="Brand A.D."/>
            <person name="Brent M.R."/>
            <person name="Brooks A.N."/>
            <person name="Brown R.H."/>
            <person name="Butlin R.K."/>
            <person name="Caggese C."/>
            <person name="Calvi B.R."/>
            <person name="Bernardo de Carvalho A."/>
            <person name="Caspi A."/>
            <person name="Castrezana S."/>
            <person name="Celniker S.E."/>
            <person name="Chang J.L."/>
            <person name="Chapple C."/>
            <person name="Chatterji S."/>
            <person name="Chinwalla A."/>
            <person name="Civetta A."/>
            <person name="Clifton S.W."/>
            <person name="Comeron J.M."/>
            <person name="Costello J.C."/>
            <person name="Coyne J.A."/>
            <person name="Daub J."/>
            <person name="David R.G."/>
            <person name="Delcher A.L."/>
            <person name="Delehaunty K."/>
            <person name="Do C.B."/>
            <person name="Ebling H."/>
            <person name="Edwards K."/>
            <person name="Eickbush T."/>
            <person name="Evans J.D."/>
            <person name="Filipski A."/>
            <person name="Findeiss S."/>
            <person name="Freyhult E."/>
            <person name="Fulton L."/>
            <person name="Fulton R."/>
            <person name="Garcia A.C."/>
            <person name="Gardiner A."/>
            <person name="Garfield D.A."/>
            <person name="Garvin B.E."/>
            <person name="Gibson G."/>
            <person name="Gilbert D."/>
            <person name="Gnerre S."/>
            <person name="Godfrey J."/>
            <person name="Good R."/>
            <person name="Gotea V."/>
            <person name="Gravely B."/>
            <person name="Greenberg A.J."/>
            <person name="Griffiths-Jones S."/>
            <person name="Gross S."/>
            <person name="Guigo R."/>
            <person name="Gustafson E.A."/>
            <person name="Haerty W."/>
            <person name="Hahn M.W."/>
            <person name="Halligan D.L."/>
            <person name="Halpern A.L."/>
            <person name="Halter G.M."/>
            <person name="Han M.V."/>
            <person name="Heger A."/>
            <person name="Hillier L."/>
            <person name="Hinrichs A.S."/>
            <person name="Holmes I."/>
            <person name="Hoskins R.A."/>
            <person name="Hubisz M.J."/>
            <person name="Hultmark D."/>
            <person name="Huntley M.A."/>
            <person name="Jaffe D.B."/>
            <person name="Jagadeeshan S."/>
            <person name="Jeck W.R."/>
            <person name="Johnson J."/>
            <person name="Jones C.D."/>
            <person name="Jordan W.C."/>
            <person name="Karpen G.H."/>
            <person name="Kataoka E."/>
            <person name="Keightley P.D."/>
            <person name="Kheradpour P."/>
            <person name="Kirkness E.F."/>
            <person name="Koerich L.B."/>
            <person name="Kristiansen K."/>
            <person name="Kudrna D."/>
            <person name="Kulathinal R.J."/>
            <person name="Kumar S."/>
            <person name="Kwok R."/>
            <person name="Lander E."/>
            <person name="Langley C.H."/>
            <person name="Lapoint R."/>
            <person name="Lazzaro B.P."/>
            <person name="Lee S.J."/>
            <person name="Levesque L."/>
            <person name="Li R."/>
            <person name="Lin C.F."/>
            <person name="Lin M.F."/>
            <person name="Lindblad-Toh K."/>
            <person name="Llopart A."/>
            <person name="Long M."/>
            <person name="Low L."/>
            <person name="Lozovsky E."/>
            <person name="Lu J."/>
            <person name="Luo M."/>
            <person name="Machado C.A."/>
            <person name="Makalowski W."/>
            <person name="Marzo M."/>
            <person name="Matsuda M."/>
            <person name="Matzkin L."/>
            <person name="McAllister B."/>
            <person name="McBride C.S."/>
            <person name="McKernan B."/>
            <person name="McKernan K."/>
            <person name="Mendez-Lago M."/>
            <person name="Minx P."/>
            <person name="Mollenhauer M.U."/>
            <person name="Montooth K."/>
            <person name="Mount S.M."/>
            <person name="Mu X."/>
            <person name="Myers E."/>
            <person name="Negre B."/>
            <person name="Newfeld S."/>
            <person name="Nielsen R."/>
            <person name="Noor M.A."/>
            <person name="O'Grady P."/>
            <person name="Pachter L."/>
            <person name="Papaceit M."/>
            <person name="Parisi M.J."/>
            <person name="Parisi M."/>
            <person name="Parts L."/>
            <person name="Pedersen J.S."/>
            <person name="Pesole G."/>
            <person name="Phillippy A.M."/>
            <person name="Ponting C.P."/>
            <person name="Pop M."/>
            <person name="Porcelli D."/>
            <person name="Powell J.R."/>
            <person name="Prohaska S."/>
            <person name="Pruitt K."/>
            <person name="Puig M."/>
            <person name="Quesneville H."/>
            <person name="Ram K.R."/>
            <person name="Rand D."/>
            <person name="Rasmussen M.D."/>
            <person name="Reed L.K."/>
            <person name="Reenan R."/>
            <person name="Reily A."/>
            <person name="Remington K.A."/>
            <person name="Rieger T.T."/>
            <person name="Ritchie M.G."/>
            <person name="Robin C."/>
            <person name="Rogers Y.H."/>
            <person name="Rohde C."/>
            <person name="Rozas J."/>
            <person name="Rubenfield M.J."/>
            <person name="Ruiz A."/>
            <person name="Russo S."/>
            <person name="Salzberg S.L."/>
            <person name="Sanchez-Gracia A."/>
            <person name="Saranga D.J."/>
            <person name="Sato H."/>
            <person name="Schaeffer S.W."/>
            <person name="Schatz M.C."/>
            <person name="Schlenke T."/>
            <person name="Schwartz R."/>
            <person name="Segarra C."/>
            <person name="Singh R.S."/>
            <person name="Sirot L."/>
            <person name="Sirota M."/>
            <person name="Sisneros N.B."/>
            <person name="Smith C.D."/>
            <person name="Smith T.F."/>
            <person name="Spieth J."/>
            <person name="Stage D.E."/>
            <person name="Stark A."/>
            <person name="Stephan W."/>
            <person name="Strausberg R.L."/>
            <person name="Strempel S."/>
            <person name="Sturgill D."/>
            <person name="Sutton G."/>
            <person name="Sutton G.G."/>
            <person name="Tao W."/>
            <person name="Teichmann S."/>
            <person name="Tobari Y.N."/>
            <person name="Tomimura Y."/>
            <person name="Tsolas J.M."/>
            <person name="Valente V.L."/>
            <person name="Venter E."/>
            <person name="Venter J.C."/>
            <person name="Vicario S."/>
            <person name="Vieira F.G."/>
            <person name="Vilella A.J."/>
            <person name="Villasante A."/>
            <person name="Walenz B."/>
            <person name="Wang J."/>
            <person name="Wasserman M."/>
            <person name="Watts T."/>
            <person name="Wilson D."/>
            <person name="Wilson R.K."/>
            <person name="Wing R.A."/>
            <person name="Wolfner M.F."/>
            <person name="Wong A."/>
            <person name="Wong G.K."/>
            <person name="Wu C.I."/>
            <person name="Wu G."/>
            <person name="Yamamoto D."/>
            <person name="Yang H.P."/>
            <person name="Yang S.P."/>
            <person name="Yorke J.A."/>
            <person name="Yoshida K."/>
            <person name="Zdobnov E."/>
            <person name="Zhang P."/>
            <person name="Zhang Y."/>
            <person name="Zimin A.V."/>
            <person name="Baldwin J."/>
            <person name="Abdouelleil A."/>
            <person name="Abdulkadir J."/>
            <person name="Abebe A."/>
            <person name="Abera B."/>
            <person name="Abreu J."/>
            <person name="Acer S.C."/>
            <person name="Aftuck L."/>
            <person name="Alexander A."/>
            <person name="An P."/>
            <person name="Anderson E."/>
            <person name="Anderson S."/>
            <person name="Arachi H."/>
            <person name="Azer M."/>
            <person name="Bachantsang P."/>
            <person name="Barry A."/>
            <person name="Bayul T."/>
            <person name="Berlin A."/>
            <person name="Bessette D."/>
            <person name="Bloom T."/>
            <person name="Blye J."/>
            <person name="Boguslavskiy L."/>
            <person name="Bonnet C."/>
            <person name="Boukhgalter B."/>
            <person name="Bourzgui I."/>
            <person name="Brown A."/>
            <person name="Cahill P."/>
            <person name="Channer S."/>
            <person name="Cheshatsang Y."/>
            <person name="Chuda L."/>
            <person name="Citroen M."/>
            <person name="Collymore A."/>
            <person name="Cooke P."/>
            <person name="Costello M."/>
            <person name="D'Aco K."/>
            <person name="Daza R."/>
            <person name="De Haan G."/>
            <person name="DeGray S."/>
            <person name="DeMaso C."/>
            <person name="Dhargay N."/>
            <person name="Dooley K."/>
            <person name="Dooley E."/>
            <person name="Doricent M."/>
            <person name="Dorje P."/>
            <person name="Dorjee K."/>
            <person name="Dupes A."/>
            <person name="Elong R."/>
            <person name="Falk J."/>
            <person name="Farina A."/>
            <person name="Faro S."/>
            <person name="Ferguson D."/>
            <person name="Fisher S."/>
            <person name="Foley C.D."/>
            <person name="Franke A."/>
            <person name="Friedrich D."/>
            <person name="Gadbois L."/>
            <person name="Gearin G."/>
            <person name="Gearin C.R."/>
            <person name="Giannoukos G."/>
            <person name="Goode T."/>
            <person name="Graham J."/>
            <person name="Grandbois E."/>
            <person name="Grewal S."/>
            <person name="Gyaltsen K."/>
            <person name="Hafez N."/>
            <person name="Hagos B."/>
            <person name="Hall J."/>
            <person name="Henson C."/>
            <person name="Hollinger A."/>
            <person name="Honan T."/>
            <person name="Huard M.D."/>
            <person name="Hughes L."/>
            <person name="Hurhula B."/>
            <person name="Husby M.E."/>
            <person name="Kamat A."/>
            <person name="Kanga B."/>
            <person name="Kashin S."/>
            <person name="Khazanovich D."/>
            <person name="Kisner P."/>
            <person name="Lance K."/>
            <person name="Lara M."/>
            <person name="Lee W."/>
            <person name="Lennon N."/>
            <person name="Letendre F."/>
            <person name="LeVine R."/>
            <person name="Lipovsky A."/>
            <person name="Liu X."/>
            <person name="Liu J."/>
            <person name="Liu S."/>
            <person name="Lokyitsang T."/>
            <person name="Lokyitsang Y."/>
            <person name="Lubonja R."/>
            <person name="Lui A."/>
            <person name="MacDonald P."/>
            <person name="Magnisalis V."/>
            <person name="Maru K."/>
            <person name="Matthews C."/>
            <person name="McCusker W."/>
            <person name="McDonough S."/>
            <person name="Mehta T."/>
            <person name="Meldrim J."/>
            <person name="Meneus L."/>
            <person name="Mihai O."/>
            <person name="Mihalev A."/>
            <person name="Mihova T."/>
            <person name="Mittelman R."/>
            <person name="Mlenga V."/>
            <person name="Montmayeur A."/>
            <person name="Mulrain L."/>
            <person name="Navidi A."/>
            <person name="Naylor J."/>
            <person name="Negash T."/>
            <person name="Nguyen T."/>
            <person name="Nguyen N."/>
            <person name="Nicol R."/>
            <person name="Norbu C."/>
            <person name="Norbu N."/>
            <person name="Novod N."/>
            <person name="O'Neill B."/>
            <person name="Osman S."/>
            <person name="Markiewicz E."/>
            <person name="Oyono O.L."/>
            <person name="Patti C."/>
            <person name="Phunkhang P."/>
            <person name="Pierre F."/>
            <person name="Priest M."/>
            <person name="Raghuraman S."/>
            <person name="Rege F."/>
            <person name="Reyes R."/>
            <person name="Rise C."/>
            <person name="Rogov P."/>
            <person name="Ross K."/>
            <person name="Ryan E."/>
            <person name="Settipalli S."/>
            <person name="Shea T."/>
            <person name="Sherpa N."/>
            <person name="Shi L."/>
            <person name="Shih D."/>
            <person name="Sparrow T."/>
            <person name="Spaulding J."/>
            <person name="Stalker J."/>
            <person name="Stange-Thomann N."/>
            <person name="Stavropoulos S."/>
            <person name="Stone C."/>
            <person name="Strader C."/>
            <person name="Tesfaye S."/>
            <person name="Thomson T."/>
            <person name="Thoulutsang Y."/>
            <person name="Thoulutsang D."/>
            <person name="Topham K."/>
            <person name="Topping I."/>
            <person name="Tsamla T."/>
            <person name="Vassiliev H."/>
            <person name="Vo A."/>
            <person name="Wangchuk T."/>
            <person name="Wangdi T."/>
            <person name="Weiand M."/>
            <person name="Wilkinson J."/>
            <person name="Wilson A."/>
            <person name="Yadav S."/>
            <person name="Young G."/>
            <person name="Yu Q."/>
            <person name="Zembek L."/>
            <person name="Zhong D."/>
            <person name="Zimmer A."/>
            <person name="Zwirko Z."/>
            <person name="Jaffe D.B."/>
            <person name="Alvarez P."/>
            <person name="Brockman W."/>
            <person name="Butler J."/>
            <person name="Chin C."/>
            <person name="Gnerre S."/>
            <person name="Grabherr M."/>
            <person name="Kleber M."/>
            <person name="Mauceli E."/>
            <person name="MacCallum I."/>
        </authorList>
    </citation>
    <scope>NUCLEOTIDE SEQUENCE [LARGE SCALE GENOMIC DNA]</scope>
    <source>
        <strain evidence="15">Tucson 15010-1051.87</strain>
    </source>
</reference>
<dbReference type="CDD" id="cd01337">
    <property type="entry name" value="MDH_glyoxysomal_mitochondrial"/>
    <property type="match status" value="1"/>
</dbReference>
<evidence type="ECO:0000256" key="9">
    <source>
        <dbReference type="PIRSR" id="PIRSR000102-3"/>
    </source>
</evidence>
<dbReference type="KEGG" id="dvi:6631365"/>
<dbReference type="AlphaFoldDB" id="B4M1E0"/>
<dbReference type="Gene3D" id="3.40.50.720">
    <property type="entry name" value="NAD(P)-binding Rossmann-like Domain"/>
    <property type="match status" value="1"/>
</dbReference>
<dbReference type="InterPro" id="IPR001252">
    <property type="entry name" value="Malate_DH_AS"/>
</dbReference>
<evidence type="ECO:0000256" key="4">
    <source>
        <dbReference type="ARBA" id="ARBA00023002"/>
    </source>
</evidence>
<evidence type="ECO:0000256" key="10">
    <source>
        <dbReference type="RuleBase" id="RU003369"/>
    </source>
</evidence>
<evidence type="ECO:0000313" key="14">
    <source>
        <dbReference type="EMBL" id="EDW65494.2"/>
    </source>
</evidence>
<evidence type="ECO:0000256" key="2">
    <source>
        <dbReference type="ARBA" id="ARBA00011738"/>
    </source>
</evidence>
<feature type="binding site" evidence="8">
    <location>
        <position position="119"/>
    </location>
    <ligand>
        <name>substrate</name>
    </ligand>
</feature>
<name>B4M1E0_DROVI</name>
<dbReference type="EC" id="1.1.1.37" evidence="11"/>
<dbReference type="GO" id="GO:0005739">
    <property type="term" value="C:mitochondrion"/>
    <property type="evidence" value="ECO:0007669"/>
    <property type="project" value="TreeGrafter"/>
</dbReference>
<feature type="binding site" evidence="9">
    <location>
        <begin position="149"/>
        <end position="151"/>
    </location>
    <ligand>
        <name>NAD(+)</name>
        <dbReference type="ChEBI" id="CHEBI:57540"/>
    </ligand>
</feature>
<dbReference type="InterPro" id="IPR001557">
    <property type="entry name" value="L-lactate/malate_DH"/>
</dbReference>
<dbReference type="InterPro" id="IPR022383">
    <property type="entry name" value="Lactate/malate_DH_C"/>
</dbReference>
<organism evidence="14 15">
    <name type="scientific">Drosophila virilis</name>
    <name type="common">Fruit fly</name>
    <dbReference type="NCBI Taxonomy" id="7244"/>
    <lineage>
        <taxon>Eukaryota</taxon>
        <taxon>Metazoa</taxon>
        <taxon>Ecdysozoa</taxon>
        <taxon>Arthropoda</taxon>
        <taxon>Hexapoda</taxon>
        <taxon>Insecta</taxon>
        <taxon>Pterygota</taxon>
        <taxon>Neoptera</taxon>
        <taxon>Endopterygota</taxon>
        <taxon>Diptera</taxon>
        <taxon>Brachycera</taxon>
        <taxon>Muscomorpha</taxon>
        <taxon>Ephydroidea</taxon>
        <taxon>Drosophilidae</taxon>
        <taxon>Drosophila</taxon>
    </lineage>
</organism>
<feature type="binding site" evidence="9">
    <location>
        <begin position="40"/>
        <end position="46"/>
    </location>
    <ligand>
        <name>NAD(+)</name>
        <dbReference type="ChEBI" id="CHEBI:57540"/>
    </ligand>
</feature>
<dbReference type="GO" id="GO:0006099">
    <property type="term" value="P:tricarboxylic acid cycle"/>
    <property type="evidence" value="ECO:0007669"/>
    <property type="project" value="UniProtKB-KW"/>
</dbReference>
<proteinExistence type="inferred from homology"/>
<dbReference type="EMBL" id="CH940651">
    <property type="protein sequence ID" value="EDW65494.2"/>
    <property type="molecule type" value="Genomic_DNA"/>
</dbReference>
<evidence type="ECO:0000256" key="7">
    <source>
        <dbReference type="PIRSR" id="PIRSR000102-1"/>
    </source>
</evidence>
<dbReference type="Gene3D" id="3.90.110.10">
    <property type="entry name" value="Lactate dehydrogenase/glycoside hydrolase, family 4, C-terminal"/>
    <property type="match status" value="1"/>
</dbReference>
<feature type="binding site" evidence="9">
    <location>
        <position position="126"/>
    </location>
    <ligand>
        <name>NAD(+)</name>
        <dbReference type="ChEBI" id="CHEBI:57540"/>
    </ligand>
</feature>
<gene>
    <name evidence="14" type="primary">Dvir\GJ19287</name>
    <name evidence="14" type="ORF">Dvir_GJ19287</name>
</gene>
<comment type="subunit">
    <text evidence="2">Homodimer.</text>
</comment>
<evidence type="ECO:0000256" key="6">
    <source>
        <dbReference type="ARBA" id="ARBA00048313"/>
    </source>
</evidence>
<dbReference type="GO" id="GO:0030060">
    <property type="term" value="F:L-malate dehydrogenase (NAD+) activity"/>
    <property type="evidence" value="ECO:0007669"/>
    <property type="project" value="UniProtKB-EC"/>
</dbReference>
<keyword evidence="4 10" id="KW-0560">Oxidoreductase</keyword>
<accession>B4M1E0</accession>
<dbReference type="FunFam" id="3.90.110.10:FF:000001">
    <property type="entry name" value="Malate dehydrogenase"/>
    <property type="match status" value="1"/>
</dbReference>
<feature type="domain" description="Lactate/malate dehydrogenase C-terminal" evidence="13">
    <location>
        <begin position="179"/>
        <end position="341"/>
    </location>
</feature>
<sequence length="343" mass="36721">MFGGQIRSSLLASRHICWAGLSPLACRLQVRRNFKVSVVGAAGGIGQPLSLLLMYNSMITELVLHDLVNVKGVSADLSHVSTATDVKGFQGPEQLEKAVRGADLVIITAGMGRGPGMTREQLFEINAKIIIQTVNAIAKNSAHALIAIVTNPINTLVPMAAEVLKRNQVFDPNRLFGVTTLDCVRAERFIGNYFNIDPKEVKVPVIGGHSGITIMPILSQCKPAVNADEECIAALVQRIQMAGDEIVLAKEGKGSATLSIAYATNRFADALLKGLKGDKTPIESAYVQSDLTEACFFATPLSFGPKGIEENHGIPELNDVEKLALESAVSDLKKSIEKGISYV</sequence>
<dbReference type="InterPro" id="IPR001236">
    <property type="entry name" value="Lactate/malate_DH_N"/>
</dbReference>
<feature type="binding site" evidence="8">
    <location>
        <position position="151"/>
    </location>
    <ligand>
        <name>substrate</name>
    </ligand>
</feature>
<dbReference type="InterPro" id="IPR036291">
    <property type="entry name" value="NAD(P)-bd_dom_sf"/>
</dbReference>
<keyword evidence="3 11" id="KW-0816">Tricarboxylic acid cycle</keyword>
<keyword evidence="5 9" id="KW-0520">NAD</keyword>
<evidence type="ECO:0000313" key="15">
    <source>
        <dbReference type="Proteomes" id="UP000008792"/>
    </source>
</evidence>
<dbReference type="NCBIfam" id="TIGR01772">
    <property type="entry name" value="MDH_euk_gproteo"/>
    <property type="match status" value="1"/>
</dbReference>
<dbReference type="PANTHER" id="PTHR11540:SF16">
    <property type="entry name" value="MALATE DEHYDROGENASE, MITOCHONDRIAL"/>
    <property type="match status" value="1"/>
</dbReference>
<feature type="binding site" evidence="9">
    <location>
        <position position="66"/>
    </location>
    <ligand>
        <name>NAD(+)</name>
        <dbReference type="ChEBI" id="CHEBI:57540"/>
    </ligand>
</feature>
<comment type="catalytic activity">
    <reaction evidence="6 11">
        <text>(S)-malate + NAD(+) = oxaloacetate + NADH + H(+)</text>
        <dbReference type="Rhea" id="RHEA:21432"/>
        <dbReference type="ChEBI" id="CHEBI:15378"/>
        <dbReference type="ChEBI" id="CHEBI:15589"/>
        <dbReference type="ChEBI" id="CHEBI:16452"/>
        <dbReference type="ChEBI" id="CHEBI:57540"/>
        <dbReference type="ChEBI" id="CHEBI:57945"/>
        <dbReference type="EC" id="1.1.1.37"/>
    </reaction>
</comment>
<feature type="active site" description="Proton acceptor" evidence="7">
    <location>
        <position position="209"/>
    </location>
</feature>
<dbReference type="Pfam" id="PF02866">
    <property type="entry name" value="Ldh_1_C"/>
    <property type="match status" value="1"/>
</dbReference>
<protein>
    <recommendedName>
        <fullName evidence="11">Malate dehydrogenase</fullName>
        <ecNumber evidence="11">1.1.1.37</ecNumber>
    </recommendedName>
</protein>
<evidence type="ECO:0000259" key="12">
    <source>
        <dbReference type="Pfam" id="PF00056"/>
    </source>
</evidence>
<dbReference type="FunFam" id="3.40.50.720:FF:000013">
    <property type="entry name" value="Malate dehydrogenase"/>
    <property type="match status" value="1"/>
</dbReference>
<evidence type="ECO:0000256" key="5">
    <source>
        <dbReference type="ARBA" id="ARBA00023027"/>
    </source>
</evidence>
<dbReference type="STRING" id="7244.B4M1E0"/>
<dbReference type="PIRSF" id="PIRSF000102">
    <property type="entry name" value="Lac_mal_DH"/>
    <property type="match status" value="1"/>
</dbReference>
<dbReference type="Proteomes" id="UP000008792">
    <property type="component" value="Unassembled WGS sequence"/>
</dbReference>
<dbReference type="OrthoDB" id="755699at2759"/>
<dbReference type="InterPro" id="IPR015955">
    <property type="entry name" value="Lactate_DH/Glyco_Ohase_4_C"/>
</dbReference>
<keyword evidence="15" id="KW-1185">Reference proteome</keyword>